<evidence type="ECO:0000313" key="1">
    <source>
        <dbReference type="EMBL" id="JAD18927.1"/>
    </source>
</evidence>
<reference evidence="1" key="2">
    <citation type="journal article" date="2015" name="Data Brief">
        <title>Shoot transcriptome of the giant reed, Arundo donax.</title>
        <authorList>
            <person name="Barrero R.A."/>
            <person name="Guerrero F.D."/>
            <person name="Moolhuijzen P."/>
            <person name="Goolsby J.A."/>
            <person name="Tidwell J."/>
            <person name="Bellgard S.E."/>
            <person name="Bellgard M.I."/>
        </authorList>
    </citation>
    <scope>NUCLEOTIDE SEQUENCE</scope>
    <source>
        <tissue evidence="1">Shoot tissue taken approximately 20 cm above the soil surface</tissue>
    </source>
</reference>
<accession>A0A0A8Y4L1</accession>
<protein>
    <submittedName>
        <fullName evidence="1">Uncharacterized protein</fullName>
    </submittedName>
</protein>
<sequence length="26" mass="3048">MVRAARKQSREFDWIEQAVVSSNLII</sequence>
<organism evidence="1">
    <name type="scientific">Arundo donax</name>
    <name type="common">Giant reed</name>
    <name type="synonym">Donax arundinaceus</name>
    <dbReference type="NCBI Taxonomy" id="35708"/>
    <lineage>
        <taxon>Eukaryota</taxon>
        <taxon>Viridiplantae</taxon>
        <taxon>Streptophyta</taxon>
        <taxon>Embryophyta</taxon>
        <taxon>Tracheophyta</taxon>
        <taxon>Spermatophyta</taxon>
        <taxon>Magnoliopsida</taxon>
        <taxon>Liliopsida</taxon>
        <taxon>Poales</taxon>
        <taxon>Poaceae</taxon>
        <taxon>PACMAD clade</taxon>
        <taxon>Arundinoideae</taxon>
        <taxon>Arundineae</taxon>
        <taxon>Arundo</taxon>
    </lineage>
</organism>
<reference evidence="1" key="1">
    <citation type="submission" date="2014-09" db="EMBL/GenBank/DDBJ databases">
        <authorList>
            <person name="Magalhaes I.L.F."/>
            <person name="Oliveira U."/>
            <person name="Santos F.R."/>
            <person name="Vidigal T.H.D.A."/>
            <person name="Brescovit A.D."/>
            <person name="Santos A.J."/>
        </authorList>
    </citation>
    <scope>NUCLEOTIDE SEQUENCE</scope>
    <source>
        <tissue evidence="1">Shoot tissue taken approximately 20 cm above the soil surface</tissue>
    </source>
</reference>
<name>A0A0A8Y4L1_ARUDO</name>
<proteinExistence type="predicted"/>
<dbReference type="AlphaFoldDB" id="A0A0A8Y4L1"/>
<dbReference type="EMBL" id="GBRH01278968">
    <property type="protein sequence ID" value="JAD18927.1"/>
    <property type="molecule type" value="Transcribed_RNA"/>
</dbReference>